<feature type="domain" description="Cupin type-2" evidence="3">
    <location>
        <begin position="97"/>
        <end position="164"/>
    </location>
</feature>
<comment type="caution">
    <text evidence="4">The sequence shown here is derived from an EMBL/GenBank/DDBJ whole genome shotgun (WGS) entry which is preliminary data.</text>
</comment>
<evidence type="ECO:0000256" key="2">
    <source>
        <dbReference type="ARBA" id="ARBA00023002"/>
    </source>
</evidence>
<dbReference type="PANTHER" id="PTHR41517">
    <property type="entry name" value="1,2-DIOXYGENASE PROTEIN-RELATED"/>
    <property type="match status" value="1"/>
</dbReference>
<dbReference type="EMBL" id="JAPDRN010000001">
    <property type="protein sequence ID" value="KAJ9647507.1"/>
    <property type="molecule type" value="Genomic_DNA"/>
</dbReference>
<dbReference type="PANTHER" id="PTHR41517:SF1">
    <property type="entry name" value="CUPIN"/>
    <property type="match status" value="1"/>
</dbReference>
<evidence type="ECO:0000313" key="4">
    <source>
        <dbReference type="EMBL" id="KAJ9647507.1"/>
    </source>
</evidence>
<dbReference type="CDD" id="cd02216">
    <property type="entry name" value="cupin_GDO-like_N"/>
    <property type="match status" value="1"/>
</dbReference>
<reference evidence="4" key="1">
    <citation type="submission" date="2022-10" db="EMBL/GenBank/DDBJ databases">
        <title>Culturing micro-colonial fungi from biological soil crusts in the Mojave desert and describing Neophaeococcomyces mojavensis, and introducing the new genera and species Taxawa tesnikishii.</title>
        <authorList>
            <person name="Kurbessoian T."/>
            <person name="Stajich J.E."/>
        </authorList>
    </citation>
    <scope>NUCLEOTIDE SEQUENCE</scope>
    <source>
        <strain evidence="4">TK_35</strain>
    </source>
</reference>
<dbReference type="AlphaFoldDB" id="A0AA38YFC7"/>
<dbReference type="GO" id="GO:0051213">
    <property type="term" value="F:dioxygenase activity"/>
    <property type="evidence" value="ECO:0007669"/>
    <property type="project" value="UniProtKB-KW"/>
</dbReference>
<dbReference type="SUPFAM" id="SSF51182">
    <property type="entry name" value="RmlC-like cupins"/>
    <property type="match status" value="1"/>
</dbReference>
<keyword evidence="1" id="KW-0223">Dioxygenase</keyword>
<evidence type="ECO:0000313" key="5">
    <source>
        <dbReference type="Proteomes" id="UP001172681"/>
    </source>
</evidence>
<gene>
    <name evidence="4" type="ORF">H2204_000136</name>
</gene>
<name>A0AA38YFC7_9EURO</name>
<dbReference type="Gene3D" id="2.60.120.10">
    <property type="entry name" value="Jelly Rolls"/>
    <property type="match status" value="1"/>
</dbReference>
<keyword evidence="5" id="KW-1185">Reference proteome</keyword>
<keyword evidence="2" id="KW-0560">Oxidoreductase</keyword>
<sequence length="352" mass="38832">MVSATVPESVNSGKKSELLSGLASKNLGPLWTVMNALVTHVPSPQASPTIWRYDQVRPDLIKAGEMVPEEEAERRVLMLINSSMRAPYTTDTLYAGLQLVNPGETAPAHRHVAFALRFIIEGTRGFTAVDGQKMYMEKGDMILTPSWVWHDHGNEGDSPMIWLDGLDLPLFQALPVNFADEYHEKRFPSEVTEGSASLAFPWAMVQTALDVEAAPHAIYHYRKKDGEEVSNTIAAQAERIRAGTTTEPSRRTCSFVYHCAKGHGSTEVFSANGTLTTLDWKENDTFAAQAWSRIAHTASGSEDAYLFAFCDRPLLQSLGMYREELGHVYHGPKGEVLEDTSKVGLATMNLGT</sequence>
<dbReference type="Proteomes" id="UP001172681">
    <property type="component" value="Unassembled WGS sequence"/>
</dbReference>
<proteinExistence type="predicted"/>
<evidence type="ECO:0000256" key="1">
    <source>
        <dbReference type="ARBA" id="ARBA00022964"/>
    </source>
</evidence>
<dbReference type="InterPro" id="IPR013096">
    <property type="entry name" value="Cupin_2"/>
</dbReference>
<evidence type="ECO:0000259" key="3">
    <source>
        <dbReference type="Pfam" id="PF07883"/>
    </source>
</evidence>
<dbReference type="InterPro" id="IPR011051">
    <property type="entry name" value="RmlC_Cupin_sf"/>
</dbReference>
<dbReference type="InterPro" id="IPR014710">
    <property type="entry name" value="RmlC-like_jellyroll"/>
</dbReference>
<dbReference type="CDD" id="cd06992">
    <property type="entry name" value="cupin_GDO-like_C"/>
    <property type="match status" value="1"/>
</dbReference>
<dbReference type="Pfam" id="PF07883">
    <property type="entry name" value="Cupin_2"/>
    <property type="match status" value="1"/>
</dbReference>
<protein>
    <recommendedName>
        <fullName evidence="3">Cupin type-2 domain-containing protein</fullName>
    </recommendedName>
</protein>
<dbReference type="InterPro" id="IPR047183">
    <property type="entry name" value="GDO-like"/>
</dbReference>
<accession>A0AA38YFC7</accession>
<organism evidence="4 5">
    <name type="scientific">Knufia peltigerae</name>
    <dbReference type="NCBI Taxonomy" id="1002370"/>
    <lineage>
        <taxon>Eukaryota</taxon>
        <taxon>Fungi</taxon>
        <taxon>Dikarya</taxon>
        <taxon>Ascomycota</taxon>
        <taxon>Pezizomycotina</taxon>
        <taxon>Eurotiomycetes</taxon>
        <taxon>Chaetothyriomycetidae</taxon>
        <taxon>Chaetothyriales</taxon>
        <taxon>Trichomeriaceae</taxon>
        <taxon>Knufia</taxon>
    </lineage>
</organism>